<dbReference type="Pfam" id="PF01266">
    <property type="entry name" value="DAO"/>
    <property type="match status" value="1"/>
</dbReference>
<dbReference type="OrthoDB" id="1491488at2"/>
<evidence type="ECO:0000313" key="3">
    <source>
        <dbReference type="Proteomes" id="UP000005938"/>
    </source>
</evidence>
<dbReference type="SUPFAM" id="SSF51905">
    <property type="entry name" value="FAD/NAD(P)-binding domain"/>
    <property type="match status" value="1"/>
</dbReference>
<comment type="caution">
    <text evidence="2">The sequence shown here is derived from an EMBL/GenBank/DDBJ whole genome shotgun (WGS) entry which is preliminary data.</text>
</comment>
<dbReference type="GO" id="GO:0005737">
    <property type="term" value="C:cytoplasm"/>
    <property type="evidence" value="ECO:0007669"/>
    <property type="project" value="TreeGrafter"/>
</dbReference>
<dbReference type="PATRIC" id="fig|946077.3.peg.214"/>
<dbReference type="STRING" id="946077.W5A_01040"/>
<evidence type="ECO:0000259" key="1">
    <source>
        <dbReference type="Pfam" id="PF01266"/>
    </source>
</evidence>
<dbReference type="AlphaFoldDB" id="I0WJJ9"/>
<name>I0WJJ9_9FLAO</name>
<dbReference type="Proteomes" id="UP000005938">
    <property type="component" value="Unassembled WGS sequence"/>
</dbReference>
<protein>
    <submittedName>
        <fullName evidence="2">Oxidoreductase</fullName>
    </submittedName>
</protein>
<dbReference type="EMBL" id="AJJU01000002">
    <property type="protein sequence ID" value="EID76565.1"/>
    <property type="molecule type" value="Genomic_DNA"/>
</dbReference>
<gene>
    <name evidence="2" type="ORF">W5A_01040</name>
</gene>
<sequence length="371" mass="41890">MNFSYWELKHWLTDIDFAIIGSGIVGINCALSLRERYPAARIVILEKGILPQGASTKNAGFACFGSLSELLKDLNQHTEEEVLELATLRWEGLKELRARVGDHALDFQMYGGHEIFMKSNPDFYEACLENIPRINKVLKPYFKEEVYAVRENVFGFHNVQDYYITNAFEGQLDTGRMMDSLLKQAYAANIKIFNSVWVDTFDDLGDRVVIHTNVYEFSSKKLFIATNGFAAELGVEDVLPARAQVLITKPIENLAVKGTFHIEEGFYYFRNIDNRILFGGGRNLDIPGETTTDFSQTALIQNRLEQILRSVILPNIHFDIEHRWSGIMGVGHEKRPIVKKVSTNVFCGVRLGGMGVAIGTRIGNQLAALEK</sequence>
<evidence type="ECO:0000313" key="2">
    <source>
        <dbReference type="EMBL" id="EID76565.1"/>
    </source>
</evidence>
<dbReference type="eggNOG" id="COG0665">
    <property type="taxonomic scope" value="Bacteria"/>
</dbReference>
<reference evidence="2 3" key="1">
    <citation type="journal article" date="2012" name="J. Bacteriol.">
        <title>Genome Sequence of the Halotolerant Bacterium Imtechella halotolerans K1T.</title>
        <authorList>
            <person name="Kumar S."/>
            <person name="Vikram S."/>
            <person name="Subramanian S."/>
            <person name="Raghava G.P."/>
            <person name="Pinnaka A.K."/>
        </authorList>
    </citation>
    <scope>NUCLEOTIDE SEQUENCE [LARGE SCALE GENOMIC DNA]</scope>
    <source>
        <strain evidence="2 3">K1</strain>
    </source>
</reference>
<proteinExistence type="predicted"/>
<dbReference type="PANTHER" id="PTHR13847:SF281">
    <property type="entry name" value="FAD DEPENDENT OXIDOREDUCTASE DOMAIN-CONTAINING PROTEIN"/>
    <property type="match status" value="1"/>
</dbReference>
<dbReference type="PANTHER" id="PTHR13847">
    <property type="entry name" value="SARCOSINE DEHYDROGENASE-RELATED"/>
    <property type="match status" value="1"/>
</dbReference>
<dbReference type="InterPro" id="IPR006076">
    <property type="entry name" value="FAD-dep_OxRdtase"/>
</dbReference>
<dbReference type="Gene3D" id="3.30.9.10">
    <property type="entry name" value="D-Amino Acid Oxidase, subunit A, domain 2"/>
    <property type="match status" value="1"/>
</dbReference>
<accession>I0WJJ9</accession>
<feature type="domain" description="FAD dependent oxidoreductase" evidence="1">
    <location>
        <begin position="16"/>
        <end position="369"/>
    </location>
</feature>
<dbReference type="InterPro" id="IPR036188">
    <property type="entry name" value="FAD/NAD-bd_sf"/>
</dbReference>
<keyword evidence="3" id="KW-1185">Reference proteome</keyword>
<organism evidence="2 3">
    <name type="scientific">Imtechella halotolerans K1</name>
    <dbReference type="NCBI Taxonomy" id="946077"/>
    <lineage>
        <taxon>Bacteria</taxon>
        <taxon>Pseudomonadati</taxon>
        <taxon>Bacteroidota</taxon>
        <taxon>Flavobacteriia</taxon>
        <taxon>Flavobacteriales</taxon>
        <taxon>Flavobacteriaceae</taxon>
        <taxon>Imtechella</taxon>
    </lineage>
</organism>
<dbReference type="RefSeq" id="WP_008236511.1">
    <property type="nucleotide sequence ID" value="NZ_AJJU01000002.1"/>
</dbReference>
<dbReference type="Gene3D" id="3.50.50.60">
    <property type="entry name" value="FAD/NAD(P)-binding domain"/>
    <property type="match status" value="1"/>
</dbReference>